<name>A0ABD1XX81_9MARC</name>
<protein>
    <submittedName>
        <fullName evidence="1">Uncharacterized protein</fullName>
    </submittedName>
</protein>
<accession>A0ABD1XX81</accession>
<reference evidence="1 2" key="1">
    <citation type="submission" date="2024-09" db="EMBL/GenBank/DDBJ databases">
        <title>Chromosome-scale assembly of Riccia fluitans.</title>
        <authorList>
            <person name="Paukszto L."/>
            <person name="Sawicki J."/>
            <person name="Karawczyk K."/>
            <person name="Piernik-Szablinska J."/>
            <person name="Szczecinska M."/>
            <person name="Mazdziarz M."/>
        </authorList>
    </citation>
    <scope>NUCLEOTIDE SEQUENCE [LARGE SCALE GENOMIC DNA]</scope>
    <source>
        <strain evidence="1">Rf_01</strain>
        <tissue evidence="1">Aerial parts of the thallus</tissue>
    </source>
</reference>
<dbReference type="Proteomes" id="UP001605036">
    <property type="component" value="Unassembled WGS sequence"/>
</dbReference>
<evidence type="ECO:0000313" key="2">
    <source>
        <dbReference type="Proteomes" id="UP001605036"/>
    </source>
</evidence>
<proteinExistence type="predicted"/>
<evidence type="ECO:0000313" key="1">
    <source>
        <dbReference type="EMBL" id="KAL2613409.1"/>
    </source>
</evidence>
<dbReference type="AlphaFoldDB" id="A0ABD1XX81"/>
<sequence length="351" mass="38141">MRWLEPGVSVHLVTSDRVRDLCEATKSDRRAGGREDIKGLSSEVLPLRPAQLAAYGGKAAVDRLRADPELSGVRGKITQGQGRRAVEQDSSSDFWFYRGCSNAAGQRIMSGGLPCNAGSYKRKNARRRMKAWSGIAFGGRECSTFCRESAIIPAILLGHTSLRWAGGRSNHCASRFTSGIPRCLLVISVTPESSFACFDAEGFCHFSSAYADVFARLPSHARVPAAYSSSIPAPPGVQFSSHYDDVRRCLLIPARVWSCVVKGSSPDGVQFIIAQSRLAISSQLQATFQSTSLFATWLRAHLPLLPMVHVGLMLSASTSVAFECSGIFLLRYSTSRHVSSKLVLSQEHLAI</sequence>
<keyword evidence="2" id="KW-1185">Reference proteome</keyword>
<gene>
    <name evidence="1" type="ORF">R1flu_025101</name>
</gene>
<organism evidence="1 2">
    <name type="scientific">Riccia fluitans</name>
    <dbReference type="NCBI Taxonomy" id="41844"/>
    <lineage>
        <taxon>Eukaryota</taxon>
        <taxon>Viridiplantae</taxon>
        <taxon>Streptophyta</taxon>
        <taxon>Embryophyta</taxon>
        <taxon>Marchantiophyta</taxon>
        <taxon>Marchantiopsida</taxon>
        <taxon>Marchantiidae</taxon>
        <taxon>Marchantiales</taxon>
        <taxon>Ricciaceae</taxon>
        <taxon>Riccia</taxon>
    </lineage>
</organism>
<comment type="caution">
    <text evidence="1">The sequence shown here is derived from an EMBL/GenBank/DDBJ whole genome shotgun (WGS) entry which is preliminary data.</text>
</comment>
<dbReference type="EMBL" id="JBHFFA010000007">
    <property type="protein sequence ID" value="KAL2613409.1"/>
    <property type="molecule type" value="Genomic_DNA"/>
</dbReference>